<feature type="compositionally biased region" description="Basic and acidic residues" evidence="1">
    <location>
        <begin position="21"/>
        <end position="37"/>
    </location>
</feature>
<dbReference type="InterPro" id="IPR019554">
    <property type="entry name" value="Soluble_ligand-bd"/>
</dbReference>
<dbReference type="Pfam" id="PF10531">
    <property type="entry name" value="SLBB"/>
    <property type="match status" value="1"/>
</dbReference>
<accession>A0ABZ1TFY7</accession>
<feature type="domain" description="Helix-hairpin-helix DNA-binding motif class 1" evidence="2">
    <location>
        <begin position="315"/>
        <end position="334"/>
    </location>
</feature>
<name>A0ABZ1TFY7_STRVG</name>
<reference evidence="3" key="1">
    <citation type="submission" date="2022-10" db="EMBL/GenBank/DDBJ databases">
        <title>The complete genomes of actinobacterial strains from the NBC collection.</title>
        <authorList>
            <person name="Joergensen T.S."/>
            <person name="Alvarez Arevalo M."/>
            <person name="Sterndorff E.B."/>
            <person name="Faurdal D."/>
            <person name="Vuksanovic O."/>
            <person name="Mourched A.-S."/>
            <person name="Charusanti P."/>
            <person name="Shaw S."/>
            <person name="Blin K."/>
            <person name="Weber T."/>
        </authorList>
    </citation>
    <scope>NUCLEOTIDE SEQUENCE</scope>
    <source>
        <strain evidence="3">NBC_00248</strain>
    </source>
</reference>
<evidence type="ECO:0000259" key="2">
    <source>
        <dbReference type="SMART" id="SM00278"/>
    </source>
</evidence>
<dbReference type="Gene3D" id="1.10.150.320">
    <property type="entry name" value="Photosystem II 12 kDa extrinsic protein"/>
    <property type="match status" value="1"/>
</dbReference>
<dbReference type="PANTHER" id="PTHR21180:SF32">
    <property type="entry name" value="ENDONUCLEASE_EXONUCLEASE_PHOSPHATASE FAMILY DOMAIN-CONTAINING PROTEIN 1"/>
    <property type="match status" value="1"/>
</dbReference>
<organism evidence="3 4">
    <name type="scientific">Streptomyces virginiae</name>
    <name type="common">Streptomyces cinnamonensis</name>
    <dbReference type="NCBI Taxonomy" id="1961"/>
    <lineage>
        <taxon>Bacteria</taxon>
        <taxon>Bacillati</taxon>
        <taxon>Actinomycetota</taxon>
        <taxon>Actinomycetes</taxon>
        <taxon>Kitasatosporales</taxon>
        <taxon>Streptomycetaceae</taxon>
        <taxon>Streptomyces</taxon>
    </lineage>
</organism>
<evidence type="ECO:0000313" key="3">
    <source>
        <dbReference type="EMBL" id="WUQ14702.1"/>
    </source>
</evidence>
<feature type="compositionally biased region" description="Pro residues" evidence="1">
    <location>
        <begin position="86"/>
        <end position="98"/>
    </location>
</feature>
<dbReference type="InterPro" id="IPR010994">
    <property type="entry name" value="RuvA_2-like"/>
</dbReference>
<sequence length="367" mass="36965">MTLRTRAPYPSGATSGPGRPRLSDGRLSDPRLPDGRLADGPLSGSGHSDSRLRRRRTALRGRRVPHPEPGAVRRRAEALLGDSGPPQAPPPLPPPPPEAFQAPSAAVDGVDVPDVEAAPDDASGLPSRAARRPSVRERLPLWLQDSCAVRPRAVAAVGVVLICAVGFAGQRYWSARPRAVTVPAVVAPGALPAAATAPATAPAQGAAAGAGGGGGTAARIVVDVTGKVRDPGVRRLPAGSRVEDALAAAGGVRPGTDTTGLNRARVLVDGEQVVVGAPAQPPPAGVAGGFGPVPGAGSGLGSGPGPLSLGSATVAQLDGLPGVGPVLAQHIVDFRTARGGFRSVEELRQVDGIGERRFADLRALVRP</sequence>
<dbReference type="Gene3D" id="3.10.560.10">
    <property type="entry name" value="Outer membrane lipoprotein wza domain like"/>
    <property type="match status" value="1"/>
</dbReference>
<feature type="compositionally biased region" description="Basic residues" evidence="1">
    <location>
        <begin position="52"/>
        <end position="64"/>
    </location>
</feature>
<evidence type="ECO:0000256" key="1">
    <source>
        <dbReference type="SAM" id="MobiDB-lite"/>
    </source>
</evidence>
<feature type="domain" description="Helix-hairpin-helix DNA-binding motif class 1" evidence="2">
    <location>
        <begin position="345"/>
        <end position="364"/>
    </location>
</feature>
<dbReference type="InterPro" id="IPR003583">
    <property type="entry name" value="Hlx-hairpin-Hlx_DNA-bd_motif"/>
</dbReference>
<dbReference type="Pfam" id="PF12836">
    <property type="entry name" value="HHH_3"/>
    <property type="match status" value="1"/>
</dbReference>
<proteinExistence type="predicted"/>
<protein>
    <submittedName>
        <fullName evidence="3">Helix-hairpin-helix domain-containing protein</fullName>
    </submittedName>
</protein>
<dbReference type="InterPro" id="IPR051675">
    <property type="entry name" value="Endo/Exo/Phosphatase_dom_1"/>
</dbReference>
<dbReference type="Proteomes" id="UP001432039">
    <property type="component" value="Chromosome"/>
</dbReference>
<dbReference type="EMBL" id="CP108090">
    <property type="protein sequence ID" value="WUQ14702.1"/>
    <property type="molecule type" value="Genomic_DNA"/>
</dbReference>
<evidence type="ECO:0000313" key="4">
    <source>
        <dbReference type="Proteomes" id="UP001432039"/>
    </source>
</evidence>
<gene>
    <name evidence="3" type="ORF">OG517_26650</name>
</gene>
<dbReference type="SMART" id="SM00278">
    <property type="entry name" value="HhH1"/>
    <property type="match status" value="2"/>
</dbReference>
<keyword evidence="4" id="KW-1185">Reference proteome</keyword>
<dbReference type="SUPFAM" id="SSF47781">
    <property type="entry name" value="RuvA domain 2-like"/>
    <property type="match status" value="1"/>
</dbReference>
<dbReference type="PANTHER" id="PTHR21180">
    <property type="entry name" value="ENDONUCLEASE/EXONUCLEASE/PHOSPHATASE FAMILY DOMAIN-CONTAINING PROTEIN 1"/>
    <property type="match status" value="1"/>
</dbReference>
<feature type="region of interest" description="Disordered" evidence="1">
    <location>
        <begin position="1"/>
        <end position="103"/>
    </location>
</feature>